<keyword evidence="2" id="KW-0808">Transferase</keyword>
<reference evidence="3 4" key="1">
    <citation type="submission" date="2022-05" db="EMBL/GenBank/DDBJ databases">
        <title>Seasonal and diel survey of microbial diversity of the Tyrrhenian coast.</title>
        <authorList>
            <person name="Gattoni G."/>
            <person name="Corral P."/>
        </authorList>
    </citation>
    <scope>NUCLEOTIDE SEQUENCE [LARGE SCALE GENOMIC DNA]</scope>
    <source>
        <strain evidence="3 4">V10</strain>
    </source>
</reference>
<name>A0ABT0M314_9RHOB</name>
<evidence type="ECO:0000256" key="1">
    <source>
        <dbReference type="ARBA" id="ARBA00022676"/>
    </source>
</evidence>
<keyword evidence="4" id="KW-1185">Reference proteome</keyword>
<evidence type="ECO:0000313" key="4">
    <source>
        <dbReference type="Proteomes" id="UP001202550"/>
    </source>
</evidence>
<organism evidence="3 4">
    <name type="scientific">Roseinatronobacter domitianus</name>
    <dbReference type="NCBI Taxonomy" id="2940293"/>
    <lineage>
        <taxon>Bacteria</taxon>
        <taxon>Pseudomonadati</taxon>
        <taxon>Pseudomonadota</taxon>
        <taxon>Alphaproteobacteria</taxon>
        <taxon>Rhodobacterales</taxon>
        <taxon>Paracoccaceae</taxon>
        <taxon>Roseinatronobacter</taxon>
    </lineage>
</organism>
<protein>
    <submittedName>
        <fullName evidence="3">Glycosyltransferase family 4 protein</fullName>
    </submittedName>
</protein>
<evidence type="ECO:0000256" key="2">
    <source>
        <dbReference type="ARBA" id="ARBA00022679"/>
    </source>
</evidence>
<keyword evidence="1" id="KW-0328">Glycosyltransferase</keyword>
<gene>
    <name evidence="3" type="ORF">M3N55_09775</name>
</gene>
<evidence type="ECO:0000313" key="3">
    <source>
        <dbReference type="EMBL" id="MCL1629018.1"/>
    </source>
</evidence>
<dbReference type="Gene3D" id="3.40.50.2000">
    <property type="entry name" value="Glycogen Phosphorylase B"/>
    <property type="match status" value="2"/>
</dbReference>
<comment type="caution">
    <text evidence="3">The sequence shown here is derived from an EMBL/GenBank/DDBJ whole genome shotgun (WGS) entry which is preliminary data.</text>
</comment>
<dbReference type="CDD" id="cd03801">
    <property type="entry name" value="GT4_PimA-like"/>
    <property type="match status" value="1"/>
</dbReference>
<proteinExistence type="predicted"/>
<dbReference type="Pfam" id="PF13692">
    <property type="entry name" value="Glyco_trans_1_4"/>
    <property type="match status" value="1"/>
</dbReference>
<accession>A0ABT0M314</accession>
<dbReference type="PANTHER" id="PTHR12526:SF510">
    <property type="entry name" value="D-INOSITOL 3-PHOSPHATE GLYCOSYLTRANSFERASE"/>
    <property type="match status" value="1"/>
</dbReference>
<sequence length="409" mass="44814">MKILIVGENASARKGGEAILPLKYAVMMQERGHDVALVTHARNRDEITTDYPTLAPVTSYIEDAPSHRWLWAVGERFPAGVQDQLFGGLIHILTALDMRKLVRAALSQDRFDVVHQPIPVSPMAPSPLHGLNVPLVIGPMNGGMSYPPGYGEREGIILRMFLKLGRLTMRFANRLWAGKLQAAVLLVANERTRRALPLDHDRIITMTENAVDLRVWKLPAEQPDAGQRHGFRLTFIGRMIPLKGLDLTLQAMLIVRASRPDLNITLDILGDGPERAWIEQRAIPGVYVHGLLTQAECAARLAGADALILNSLRECGGAVILEAMALGVPVIASDWGGPAEYVTPETGLLVHPSPPQTFPKRLAAAILQLADNPDLAQRMGAAGVARVAAHFDWEDQADRMEEIYNSVRA</sequence>
<dbReference type="RefSeq" id="WP_249058385.1">
    <property type="nucleotide sequence ID" value="NZ_JALZWP010000008.1"/>
</dbReference>
<dbReference type="Proteomes" id="UP001202550">
    <property type="component" value="Unassembled WGS sequence"/>
</dbReference>
<dbReference type="EMBL" id="JALZWP010000008">
    <property type="protein sequence ID" value="MCL1629018.1"/>
    <property type="molecule type" value="Genomic_DNA"/>
</dbReference>
<dbReference type="PANTHER" id="PTHR12526">
    <property type="entry name" value="GLYCOSYLTRANSFERASE"/>
    <property type="match status" value="1"/>
</dbReference>
<dbReference type="SUPFAM" id="SSF53756">
    <property type="entry name" value="UDP-Glycosyltransferase/glycogen phosphorylase"/>
    <property type="match status" value="1"/>
</dbReference>